<dbReference type="GO" id="GO:0030479">
    <property type="term" value="C:actin cortical patch"/>
    <property type="evidence" value="ECO:0007669"/>
    <property type="project" value="EnsemblFungi"/>
</dbReference>
<evidence type="ECO:0000313" key="4">
    <source>
        <dbReference type="Proteomes" id="UP000001640"/>
    </source>
</evidence>
<sequence>MILDPAAKPLEPTHNSDEIVQFWNSMEETVKLSDDKCKEESKVNSALVTYLKMATDSYKEFIRIDQDLYRMALTLTESNLFKLQKKFCLSKLLSLLNIDLLEMNMKFLISYILLCESKKNIHSLEIMIDFQGFNVFYNNLYTEFAYLNKYGEDKGFTQEQLTNPVLNELNDIDAEIVDEMHQISTVLMDLLFQIFKFCKCNITALQLIDDFFVYFMMSSMRSDVTTDLFNNAQFKLILVLNEQYMMFARKYEIENKIFKYLINGTISKKFTELLLLTFNRSEDVSIKIMMCKVLYLILTTTEDGIAMNFFYLNDLHVFVDVMLRELQDISENEEVLRNTFLRVLLPLLKNTELSKTQYRRADIVKLLRYLTDFDNICTDGTVLHEHKNTVTLAFKCLTQVDWLSYTPSEEDPDLPASRASSISIVGMSLTEAESKPKPNSHNYSNNEYLTLPIDGHLRVNKSFSVSAESLGTRKAKPPPPPPPARKAISQSRNNVTSYIMGIRPN</sequence>
<feature type="domain" description="SPIN90/Ldb17 leucine-rich" evidence="2">
    <location>
        <begin position="227"/>
        <end position="363"/>
    </location>
</feature>
<feature type="region of interest" description="Disordered" evidence="1">
    <location>
        <begin position="467"/>
        <end position="494"/>
    </location>
</feature>
<dbReference type="EMBL" id="HE576752">
    <property type="protein sequence ID" value="CCC67953.1"/>
    <property type="molecule type" value="Genomic_DNA"/>
</dbReference>
<dbReference type="KEGG" id="ncs:NCAS_0A13950"/>
<evidence type="ECO:0000256" key="1">
    <source>
        <dbReference type="SAM" id="MobiDB-lite"/>
    </source>
</evidence>
<reference evidence="3 4" key="1">
    <citation type="journal article" date="2011" name="Proc. Natl. Acad. Sci. U.S.A.">
        <title>Evolutionary erosion of yeast sex chromosomes by mating-type switching accidents.</title>
        <authorList>
            <person name="Gordon J.L."/>
            <person name="Armisen D."/>
            <person name="Proux-Wera E."/>
            <person name="Oheigeartaigh S.S."/>
            <person name="Byrne K.P."/>
            <person name="Wolfe K.H."/>
        </authorList>
    </citation>
    <scope>NUCLEOTIDE SEQUENCE [LARGE SCALE GENOMIC DNA]</scope>
    <source>
        <strain evidence="4">ATCC 76901 / BCRC 22586 / CBS 4309 / NBRC 1992 / NRRL Y-12630</strain>
    </source>
</reference>
<dbReference type="GeneID" id="96901430"/>
<dbReference type="PANTHER" id="PTHR13357">
    <property type="entry name" value="SH3 ADAPTER PROTEIN SPIN90 NCK INTERACTING PROTEIN WITH SH3 DOMAIN"/>
    <property type="match status" value="1"/>
</dbReference>
<dbReference type="Proteomes" id="UP000001640">
    <property type="component" value="Chromosome 1"/>
</dbReference>
<dbReference type="STRING" id="1064592.G0V904"/>
<dbReference type="PANTHER" id="PTHR13357:SF1">
    <property type="entry name" value="NCK-INTERACTING PROTEIN WITH SH3 DOMAIN"/>
    <property type="match status" value="1"/>
</dbReference>
<dbReference type="AlphaFoldDB" id="G0V904"/>
<reference key="2">
    <citation type="submission" date="2011-08" db="EMBL/GenBank/DDBJ databases">
        <title>Genome sequence of Naumovozyma castellii.</title>
        <authorList>
            <person name="Gordon J.L."/>
            <person name="Armisen D."/>
            <person name="Proux-Wera E."/>
            <person name="OhEigeartaigh S.S."/>
            <person name="Byrne K.P."/>
            <person name="Wolfe K.H."/>
        </authorList>
    </citation>
    <scope>NUCLEOTIDE SEQUENCE</scope>
    <source>
        <strain>Type strain:CBS 4309</strain>
    </source>
</reference>
<dbReference type="HOGENOM" id="CLU_017272_2_1_1"/>
<dbReference type="InParanoid" id="G0V904"/>
<protein>
    <recommendedName>
        <fullName evidence="2">SPIN90/Ldb17 leucine-rich domain-containing protein</fullName>
    </recommendedName>
</protein>
<accession>G0V904</accession>
<dbReference type="Pfam" id="PF09431">
    <property type="entry name" value="SPIN90_LRD"/>
    <property type="match status" value="1"/>
</dbReference>
<evidence type="ECO:0000259" key="2">
    <source>
        <dbReference type="Pfam" id="PF09431"/>
    </source>
</evidence>
<keyword evidence="4" id="KW-1185">Reference proteome</keyword>
<dbReference type="GO" id="GO:0051666">
    <property type="term" value="P:actin cortical patch localization"/>
    <property type="evidence" value="ECO:0007669"/>
    <property type="project" value="TreeGrafter"/>
</dbReference>
<dbReference type="eggNOG" id="KOG4035">
    <property type="taxonomic scope" value="Eukaryota"/>
</dbReference>
<dbReference type="FunCoup" id="G0V904">
    <property type="interactions" value="19"/>
</dbReference>
<dbReference type="InterPro" id="IPR030125">
    <property type="entry name" value="SPIN90/Ldb17"/>
</dbReference>
<dbReference type="GO" id="GO:0006897">
    <property type="term" value="P:endocytosis"/>
    <property type="evidence" value="ECO:0007669"/>
    <property type="project" value="EnsemblFungi"/>
</dbReference>
<organism evidence="3 4">
    <name type="scientific">Naumovozyma castellii</name>
    <name type="common">Yeast</name>
    <name type="synonym">Saccharomyces castellii</name>
    <dbReference type="NCBI Taxonomy" id="27288"/>
    <lineage>
        <taxon>Eukaryota</taxon>
        <taxon>Fungi</taxon>
        <taxon>Dikarya</taxon>
        <taxon>Ascomycota</taxon>
        <taxon>Saccharomycotina</taxon>
        <taxon>Saccharomycetes</taxon>
        <taxon>Saccharomycetales</taxon>
        <taxon>Saccharomycetaceae</taxon>
        <taxon>Naumovozyma</taxon>
    </lineage>
</organism>
<dbReference type="OMA" id="ISLRHTY"/>
<proteinExistence type="predicted"/>
<evidence type="ECO:0000313" key="3">
    <source>
        <dbReference type="EMBL" id="CCC67953.1"/>
    </source>
</evidence>
<dbReference type="RefSeq" id="XP_003674333.1">
    <property type="nucleotide sequence ID" value="XM_003674285.1"/>
</dbReference>
<gene>
    <name evidence="3" type="primary">NCAS0A13950</name>
    <name evidence="3" type="ordered locus">NCAS_0A13950</name>
</gene>
<dbReference type="GO" id="GO:0000147">
    <property type="term" value="P:actin cortical patch assembly"/>
    <property type="evidence" value="ECO:0007669"/>
    <property type="project" value="TreeGrafter"/>
</dbReference>
<dbReference type="OrthoDB" id="445362at2759"/>
<dbReference type="GO" id="GO:0071933">
    <property type="term" value="F:Arp2/3 complex binding"/>
    <property type="evidence" value="ECO:0007669"/>
    <property type="project" value="TreeGrafter"/>
</dbReference>
<dbReference type="InterPro" id="IPR018556">
    <property type="entry name" value="SPIN90/Ldb17_LRD"/>
</dbReference>
<name>G0V904_NAUCA</name>